<evidence type="ECO:0000256" key="3">
    <source>
        <dbReference type="ARBA" id="ARBA00023274"/>
    </source>
</evidence>
<dbReference type="Gene3D" id="3.90.1030.10">
    <property type="entry name" value="Ribosomal protein L17"/>
    <property type="match status" value="1"/>
</dbReference>
<proteinExistence type="inferred from homology"/>
<feature type="compositionally biased region" description="Basic residues" evidence="7">
    <location>
        <begin position="138"/>
        <end position="150"/>
    </location>
</feature>
<dbReference type="PROSITE" id="PS01167">
    <property type="entry name" value="RIBOSOMAL_L17"/>
    <property type="match status" value="1"/>
</dbReference>
<dbReference type="Proteomes" id="UP000176778">
    <property type="component" value="Unassembled WGS sequence"/>
</dbReference>
<dbReference type="EMBL" id="MGFR01000001">
    <property type="protein sequence ID" value="OGM10277.1"/>
    <property type="molecule type" value="Genomic_DNA"/>
</dbReference>
<dbReference type="InterPro" id="IPR000456">
    <property type="entry name" value="Ribosomal_bL17"/>
</dbReference>
<dbReference type="GO" id="GO:0003735">
    <property type="term" value="F:structural constituent of ribosome"/>
    <property type="evidence" value="ECO:0007669"/>
    <property type="project" value="InterPro"/>
</dbReference>
<dbReference type="PANTHER" id="PTHR14413:SF16">
    <property type="entry name" value="LARGE RIBOSOMAL SUBUNIT PROTEIN BL17M"/>
    <property type="match status" value="1"/>
</dbReference>
<dbReference type="NCBIfam" id="TIGR00059">
    <property type="entry name" value="L17"/>
    <property type="match status" value="1"/>
</dbReference>
<evidence type="ECO:0000256" key="1">
    <source>
        <dbReference type="ARBA" id="ARBA00008777"/>
    </source>
</evidence>
<evidence type="ECO:0000256" key="4">
    <source>
        <dbReference type="ARBA" id="ARBA00035494"/>
    </source>
</evidence>
<feature type="region of interest" description="Disordered" evidence="7">
    <location>
        <begin position="125"/>
        <end position="150"/>
    </location>
</feature>
<dbReference type="InterPro" id="IPR047859">
    <property type="entry name" value="Ribosomal_bL17_CS"/>
</dbReference>
<evidence type="ECO:0000256" key="5">
    <source>
        <dbReference type="RuleBase" id="RU000660"/>
    </source>
</evidence>
<sequence length="150" mass="16633">MRKMVFGRKLSRGRKAREALFRSLIKALIISGKITTTKAKIKAIQGEIDKLITLSKKGTLSAEKRVSAILGNNRVLAQILSGKIVKAFGTRTSGFTRMTLLSRRKGDAAEMARLEWVEKISLEEKKPAAKAKQETKAPPKKTKKTVKKAK</sequence>
<evidence type="ECO:0000256" key="2">
    <source>
        <dbReference type="ARBA" id="ARBA00022980"/>
    </source>
</evidence>
<dbReference type="PANTHER" id="PTHR14413">
    <property type="entry name" value="RIBOSOMAL PROTEIN L17"/>
    <property type="match status" value="1"/>
</dbReference>
<dbReference type="STRING" id="1802479.A2Y68_02450"/>
<dbReference type="InterPro" id="IPR036373">
    <property type="entry name" value="Ribosomal_bL17_sf"/>
</dbReference>
<dbReference type="AlphaFoldDB" id="A0A1F7X5I3"/>
<dbReference type="Pfam" id="PF01196">
    <property type="entry name" value="Ribosomal_L17"/>
    <property type="match status" value="1"/>
</dbReference>
<organism evidence="8 9">
    <name type="scientific">Candidatus Woesebacteria bacterium RBG_13_46_13</name>
    <dbReference type="NCBI Taxonomy" id="1802479"/>
    <lineage>
        <taxon>Bacteria</taxon>
        <taxon>Candidatus Woeseibacteriota</taxon>
    </lineage>
</organism>
<evidence type="ECO:0000256" key="6">
    <source>
        <dbReference type="RuleBase" id="RU000661"/>
    </source>
</evidence>
<gene>
    <name evidence="8" type="ORF">A2Y68_02450</name>
</gene>
<keyword evidence="2 5" id="KW-0689">Ribosomal protein</keyword>
<comment type="caution">
    <text evidence="8">The sequence shown here is derived from an EMBL/GenBank/DDBJ whole genome shotgun (WGS) entry which is preliminary data.</text>
</comment>
<comment type="similarity">
    <text evidence="1 5">Belongs to the bacterial ribosomal protein bL17 family.</text>
</comment>
<dbReference type="GO" id="GO:0022625">
    <property type="term" value="C:cytosolic large ribosomal subunit"/>
    <property type="evidence" value="ECO:0007669"/>
    <property type="project" value="TreeGrafter"/>
</dbReference>
<name>A0A1F7X5I3_9BACT</name>
<evidence type="ECO:0000256" key="7">
    <source>
        <dbReference type="SAM" id="MobiDB-lite"/>
    </source>
</evidence>
<accession>A0A1F7X5I3</accession>
<keyword evidence="3 5" id="KW-0687">Ribonucleoprotein</keyword>
<dbReference type="GO" id="GO:0006412">
    <property type="term" value="P:translation"/>
    <property type="evidence" value="ECO:0007669"/>
    <property type="project" value="InterPro"/>
</dbReference>
<protein>
    <recommendedName>
        <fullName evidence="4 6">50S ribosomal protein L17</fullName>
    </recommendedName>
</protein>
<evidence type="ECO:0000313" key="8">
    <source>
        <dbReference type="EMBL" id="OGM10277.1"/>
    </source>
</evidence>
<reference evidence="8 9" key="1">
    <citation type="journal article" date="2016" name="Nat. Commun.">
        <title>Thousands of microbial genomes shed light on interconnected biogeochemical processes in an aquifer system.</title>
        <authorList>
            <person name="Anantharaman K."/>
            <person name="Brown C.T."/>
            <person name="Hug L.A."/>
            <person name="Sharon I."/>
            <person name="Castelle C.J."/>
            <person name="Probst A.J."/>
            <person name="Thomas B.C."/>
            <person name="Singh A."/>
            <person name="Wilkins M.J."/>
            <person name="Karaoz U."/>
            <person name="Brodie E.L."/>
            <person name="Williams K.H."/>
            <person name="Hubbard S.S."/>
            <person name="Banfield J.F."/>
        </authorList>
    </citation>
    <scope>NUCLEOTIDE SEQUENCE [LARGE SCALE GENOMIC DNA]</scope>
</reference>
<dbReference type="SUPFAM" id="SSF64263">
    <property type="entry name" value="Prokaryotic ribosomal protein L17"/>
    <property type="match status" value="1"/>
</dbReference>
<feature type="compositionally biased region" description="Basic and acidic residues" evidence="7">
    <location>
        <begin position="125"/>
        <end position="137"/>
    </location>
</feature>
<evidence type="ECO:0000313" key="9">
    <source>
        <dbReference type="Proteomes" id="UP000176778"/>
    </source>
</evidence>